<evidence type="ECO:0000259" key="6">
    <source>
        <dbReference type="PROSITE" id="PS51293"/>
    </source>
</evidence>
<sequence>MDGLFTSIVKARQITQGPNFLTWGGGVISLIIKRSPILKQCKPSSSKRKREFLSIMNTSPTIPASKSLPKLFGVDLSKPPMKRKSKSMVDLNKVPKKRSASVHWTEDEHRKFLEGLQALGSGKWADIARDFVITRNATQVSTHAQKYFQHYLSQNQCTRPSIFDMPMPSPPPPPPPTHHIPIWVYMPDIVGLIRPLAIRENPNLQRE</sequence>
<dbReference type="PROSITE" id="PS50090">
    <property type="entry name" value="MYB_LIKE"/>
    <property type="match status" value="1"/>
</dbReference>
<dbReference type="GO" id="GO:0006355">
    <property type="term" value="P:regulation of DNA-templated transcription"/>
    <property type="evidence" value="ECO:0007669"/>
    <property type="project" value="UniProtKB-ARBA"/>
</dbReference>
<dbReference type="InterPro" id="IPR006447">
    <property type="entry name" value="Myb_dom_plants"/>
</dbReference>
<evidence type="ECO:0000313" key="8">
    <source>
        <dbReference type="EMBL" id="KAK1271116.1"/>
    </source>
</evidence>
<evidence type="ECO:0000256" key="1">
    <source>
        <dbReference type="ARBA" id="ARBA00023015"/>
    </source>
</evidence>
<dbReference type="GO" id="GO:0009723">
    <property type="term" value="P:response to ethylene"/>
    <property type="evidence" value="ECO:0007669"/>
    <property type="project" value="TreeGrafter"/>
</dbReference>
<keyword evidence="3" id="KW-0804">Transcription</keyword>
<dbReference type="InterPro" id="IPR009057">
    <property type="entry name" value="Homeodomain-like_sf"/>
</dbReference>
<dbReference type="GO" id="GO:0009739">
    <property type="term" value="P:response to gibberellin"/>
    <property type="evidence" value="ECO:0007669"/>
    <property type="project" value="TreeGrafter"/>
</dbReference>
<reference evidence="8" key="2">
    <citation type="submission" date="2023-06" db="EMBL/GenBank/DDBJ databases">
        <authorList>
            <person name="Ma L."/>
            <person name="Liu K.-W."/>
            <person name="Li Z."/>
            <person name="Hsiao Y.-Y."/>
            <person name="Qi Y."/>
            <person name="Fu T."/>
            <person name="Tang G."/>
            <person name="Zhang D."/>
            <person name="Sun W.-H."/>
            <person name="Liu D.-K."/>
            <person name="Li Y."/>
            <person name="Chen G.-Z."/>
            <person name="Liu X.-D."/>
            <person name="Liao X.-Y."/>
            <person name="Jiang Y.-T."/>
            <person name="Yu X."/>
            <person name="Hao Y."/>
            <person name="Huang J."/>
            <person name="Zhao X.-W."/>
            <person name="Ke S."/>
            <person name="Chen Y.-Y."/>
            <person name="Wu W.-L."/>
            <person name="Hsu J.-L."/>
            <person name="Lin Y.-F."/>
            <person name="Huang M.-D."/>
            <person name="Li C.-Y."/>
            <person name="Huang L."/>
            <person name="Wang Z.-W."/>
            <person name="Zhao X."/>
            <person name="Zhong W.-Y."/>
            <person name="Peng D.-H."/>
            <person name="Ahmad S."/>
            <person name="Lan S."/>
            <person name="Zhang J.-S."/>
            <person name="Tsai W.-C."/>
            <person name="Van De Peer Y."/>
            <person name="Liu Z.-J."/>
        </authorList>
    </citation>
    <scope>NUCLEOTIDE SEQUENCE</scope>
    <source>
        <strain evidence="8">SCP</strain>
        <tissue evidence="8">Leaves</tissue>
    </source>
</reference>
<dbReference type="SUPFAM" id="SSF46689">
    <property type="entry name" value="Homeodomain-like"/>
    <property type="match status" value="1"/>
</dbReference>
<evidence type="ECO:0000259" key="5">
    <source>
        <dbReference type="PROSITE" id="PS50090"/>
    </source>
</evidence>
<comment type="caution">
    <text evidence="8">The sequence shown here is derived from an EMBL/GenBank/DDBJ whole genome shotgun (WGS) entry which is preliminary data.</text>
</comment>
<keyword evidence="1" id="KW-0805">Transcription regulation</keyword>
<dbReference type="PROSITE" id="PS51294">
    <property type="entry name" value="HTH_MYB"/>
    <property type="match status" value="1"/>
</dbReference>
<dbReference type="Pfam" id="PF00249">
    <property type="entry name" value="Myb_DNA-binding"/>
    <property type="match status" value="1"/>
</dbReference>
<evidence type="ECO:0000256" key="2">
    <source>
        <dbReference type="ARBA" id="ARBA00023125"/>
    </source>
</evidence>
<dbReference type="PANTHER" id="PTHR44191:SF62">
    <property type="entry name" value="OS04G0341900 PROTEIN"/>
    <property type="match status" value="1"/>
</dbReference>
<gene>
    <name evidence="8" type="ORF">QJS04_geneDACA022052</name>
</gene>
<organism evidence="8 9">
    <name type="scientific">Acorus gramineus</name>
    <name type="common">Dwarf sweet flag</name>
    <dbReference type="NCBI Taxonomy" id="55184"/>
    <lineage>
        <taxon>Eukaryota</taxon>
        <taxon>Viridiplantae</taxon>
        <taxon>Streptophyta</taxon>
        <taxon>Embryophyta</taxon>
        <taxon>Tracheophyta</taxon>
        <taxon>Spermatophyta</taxon>
        <taxon>Magnoliopsida</taxon>
        <taxon>Liliopsida</taxon>
        <taxon>Acoraceae</taxon>
        <taxon>Acorus</taxon>
    </lineage>
</organism>
<dbReference type="InterPro" id="IPR017884">
    <property type="entry name" value="SANT_dom"/>
</dbReference>
<dbReference type="PROSITE" id="PS51293">
    <property type="entry name" value="SANT"/>
    <property type="match status" value="1"/>
</dbReference>
<evidence type="ECO:0000256" key="4">
    <source>
        <dbReference type="ARBA" id="ARBA00023242"/>
    </source>
</evidence>
<feature type="domain" description="HTH myb-type" evidence="7">
    <location>
        <begin position="104"/>
        <end position="152"/>
    </location>
</feature>
<dbReference type="SMART" id="SM00717">
    <property type="entry name" value="SANT"/>
    <property type="match status" value="1"/>
</dbReference>
<keyword evidence="9" id="KW-1185">Reference proteome</keyword>
<keyword evidence="2" id="KW-0238">DNA-binding</keyword>
<accession>A0AAV9B4J6</accession>
<dbReference type="AlphaFoldDB" id="A0AAV9B4J6"/>
<dbReference type="InterPro" id="IPR001005">
    <property type="entry name" value="SANT/Myb"/>
</dbReference>
<dbReference type="PANTHER" id="PTHR44191">
    <property type="entry name" value="TRANSCRIPTION FACTOR KUA1"/>
    <property type="match status" value="1"/>
</dbReference>
<dbReference type="CDD" id="cd00167">
    <property type="entry name" value="SANT"/>
    <property type="match status" value="1"/>
</dbReference>
<dbReference type="GO" id="GO:0003677">
    <property type="term" value="F:DNA binding"/>
    <property type="evidence" value="ECO:0007669"/>
    <property type="project" value="UniProtKB-KW"/>
</dbReference>
<dbReference type="InterPro" id="IPR052245">
    <property type="entry name" value="Plant_Stress_Dev_TF"/>
</dbReference>
<protein>
    <submittedName>
        <fullName evidence="8">Uncharacterized protein</fullName>
    </submittedName>
</protein>
<feature type="domain" description="Myb-like" evidence="5">
    <location>
        <begin position="104"/>
        <end position="148"/>
    </location>
</feature>
<name>A0AAV9B4J6_ACOGR</name>
<reference evidence="8" key="1">
    <citation type="journal article" date="2023" name="Nat. Commun.">
        <title>Diploid and tetraploid genomes of Acorus and the evolution of monocots.</title>
        <authorList>
            <person name="Ma L."/>
            <person name="Liu K.W."/>
            <person name="Li Z."/>
            <person name="Hsiao Y.Y."/>
            <person name="Qi Y."/>
            <person name="Fu T."/>
            <person name="Tang G.D."/>
            <person name="Zhang D."/>
            <person name="Sun W.H."/>
            <person name="Liu D.K."/>
            <person name="Li Y."/>
            <person name="Chen G.Z."/>
            <person name="Liu X.D."/>
            <person name="Liao X.Y."/>
            <person name="Jiang Y.T."/>
            <person name="Yu X."/>
            <person name="Hao Y."/>
            <person name="Huang J."/>
            <person name="Zhao X.W."/>
            <person name="Ke S."/>
            <person name="Chen Y.Y."/>
            <person name="Wu W.L."/>
            <person name="Hsu J.L."/>
            <person name="Lin Y.F."/>
            <person name="Huang M.D."/>
            <person name="Li C.Y."/>
            <person name="Huang L."/>
            <person name="Wang Z.W."/>
            <person name="Zhao X."/>
            <person name="Zhong W.Y."/>
            <person name="Peng D.H."/>
            <person name="Ahmad S."/>
            <person name="Lan S."/>
            <person name="Zhang J.S."/>
            <person name="Tsai W.C."/>
            <person name="Van de Peer Y."/>
            <person name="Liu Z.J."/>
        </authorList>
    </citation>
    <scope>NUCLEOTIDE SEQUENCE</scope>
    <source>
        <strain evidence="8">SCP</strain>
    </source>
</reference>
<dbReference type="Gene3D" id="1.10.10.60">
    <property type="entry name" value="Homeodomain-like"/>
    <property type="match status" value="1"/>
</dbReference>
<proteinExistence type="predicted"/>
<feature type="domain" description="SANT" evidence="6">
    <location>
        <begin position="99"/>
        <end position="155"/>
    </location>
</feature>
<evidence type="ECO:0000256" key="3">
    <source>
        <dbReference type="ARBA" id="ARBA00023163"/>
    </source>
</evidence>
<dbReference type="EMBL" id="JAUJYN010000005">
    <property type="protein sequence ID" value="KAK1271116.1"/>
    <property type="molecule type" value="Genomic_DNA"/>
</dbReference>
<dbReference type="NCBIfam" id="TIGR01557">
    <property type="entry name" value="myb_SHAQKYF"/>
    <property type="match status" value="1"/>
</dbReference>
<keyword evidence="4" id="KW-0539">Nucleus</keyword>
<evidence type="ECO:0000313" key="9">
    <source>
        <dbReference type="Proteomes" id="UP001179952"/>
    </source>
</evidence>
<evidence type="ECO:0000259" key="7">
    <source>
        <dbReference type="PROSITE" id="PS51294"/>
    </source>
</evidence>
<dbReference type="Proteomes" id="UP001179952">
    <property type="component" value="Unassembled WGS sequence"/>
</dbReference>
<dbReference type="InterPro" id="IPR017930">
    <property type="entry name" value="Myb_dom"/>
</dbReference>